<evidence type="ECO:0000313" key="1">
    <source>
        <dbReference type="EMBL" id="KAF7814528.1"/>
    </source>
</evidence>
<accession>A0A834T3H2</accession>
<reference evidence="1" key="1">
    <citation type="submission" date="2020-09" db="EMBL/GenBank/DDBJ databases">
        <title>Genome-Enabled Discovery of Anthraquinone Biosynthesis in Senna tora.</title>
        <authorList>
            <person name="Kang S.-H."/>
            <person name="Pandey R.P."/>
            <person name="Lee C.-M."/>
            <person name="Sim J.-S."/>
            <person name="Jeong J.-T."/>
            <person name="Choi B.-S."/>
            <person name="Jung M."/>
            <person name="Ginzburg D."/>
            <person name="Zhao K."/>
            <person name="Won S.Y."/>
            <person name="Oh T.-J."/>
            <person name="Yu Y."/>
            <person name="Kim N.-H."/>
            <person name="Lee O.R."/>
            <person name="Lee T.-H."/>
            <person name="Bashyal P."/>
            <person name="Kim T.-S."/>
            <person name="Lee W.-H."/>
            <person name="Kawkins C."/>
            <person name="Kim C.-K."/>
            <person name="Kim J.S."/>
            <person name="Ahn B.O."/>
            <person name="Rhee S.Y."/>
            <person name="Sohng J.K."/>
        </authorList>
    </citation>
    <scope>NUCLEOTIDE SEQUENCE</scope>
    <source>
        <tissue evidence="1">Leaf</tissue>
    </source>
</reference>
<sequence>MGLSLDRGILTSIGVTHTDGSQRRQCLPLVEVSVARI</sequence>
<dbReference type="EMBL" id="JAAIUW010000009">
    <property type="protein sequence ID" value="KAF7814528.1"/>
    <property type="molecule type" value="Genomic_DNA"/>
</dbReference>
<gene>
    <name evidence="1" type="ORF">G2W53_028497</name>
</gene>
<organism evidence="1 2">
    <name type="scientific">Senna tora</name>
    <dbReference type="NCBI Taxonomy" id="362788"/>
    <lineage>
        <taxon>Eukaryota</taxon>
        <taxon>Viridiplantae</taxon>
        <taxon>Streptophyta</taxon>
        <taxon>Embryophyta</taxon>
        <taxon>Tracheophyta</taxon>
        <taxon>Spermatophyta</taxon>
        <taxon>Magnoliopsida</taxon>
        <taxon>eudicotyledons</taxon>
        <taxon>Gunneridae</taxon>
        <taxon>Pentapetalae</taxon>
        <taxon>rosids</taxon>
        <taxon>fabids</taxon>
        <taxon>Fabales</taxon>
        <taxon>Fabaceae</taxon>
        <taxon>Caesalpinioideae</taxon>
        <taxon>Cassia clade</taxon>
        <taxon>Senna</taxon>
    </lineage>
</organism>
<dbReference type="AlphaFoldDB" id="A0A834T3H2"/>
<evidence type="ECO:0000313" key="2">
    <source>
        <dbReference type="Proteomes" id="UP000634136"/>
    </source>
</evidence>
<comment type="caution">
    <text evidence="1">The sequence shown here is derived from an EMBL/GenBank/DDBJ whole genome shotgun (WGS) entry which is preliminary data.</text>
</comment>
<dbReference type="Proteomes" id="UP000634136">
    <property type="component" value="Unassembled WGS sequence"/>
</dbReference>
<keyword evidence="2" id="KW-1185">Reference proteome</keyword>
<proteinExistence type="predicted"/>
<protein>
    <submittedName>
        <fullName evidence="1">Uncharacterized protein</fullName>
    </submittedName>
</protein>
<name>A0A834T3H2_9FABA</name>